<evidence type="ECO:0000313" key="1">
    <source>
        <dbReference type="EMBL" id="MBB5402027.1"/>
    </source>
</evidence>
<organism evidence="1 2">
    <name type="scientific">Paraburkholderia youngii</name>
    <dbReference type="NCBI Taxonomy" id="2782701"/>
    <lineage>
        <taxon>Bacteria</taxon>
        <taxon>Pseudomonadati</taxon>
        <taxon>Pseudomonadota</taxon>
        <taxon>Betaproteobacteria</taxon>
        <taxon>Burkholderiales</taxon>
        <taxon>Burkholderiaceae</taxon>
        <taxon>Paraburkholderia</taxon>
    </lineage>
</organism>
<comment type="caution">
    <text evidence="1">The sequence shown here is derived from an EMBL/GenBank/DDBJ whole genome shotgun (WGS) entry which is preliminary data.</text>
</comment>
<reference evidence="1 2" key="1">
    <citation type="submission" date="2020-08" db="EMBL/GenBank/DDBJ databases">
        <title>Genomic Encyclopedia of Type Strains, Phase IV (KMG-V): Genome sequencing to study the core and pangenomes of soil and plant-associated prokaryotes.</title>
        <authorList>
            <person name="Whitman W."/>
        </authorList>
    </citation>
    <scope>NUCLEOTIDE SEQUENCE [LARGE SCALE GENOMIC DNA]</scope>
    <source>
        <strain evidence="1 2">JPY162</strain>
    </source>
</reference>
<accession>A0A7W8L7U6</accession>
<proteinExistence type="predicted"/>
<sequence>MADKRASRIGRVPEWTSRSSELCMAQASGGKWPYAEIRGMCTVTADTADAGFP</sequence>
<dbReference type="AlphaFoldDB" id="A0A7W8L7U6"/>
<gene>
    <name evidence="1" type="ORF">HDG41_004113</name>
</gene>
<dbReference type="EMBL" id="JACHDE010000007">
    <property type="protein sequence ID" value="MBB5402027.1"/>
    <property type="molecule type" value="Genomic_DNA"/>
</dbReference>
<dbReference type="Proteomes" id="UP000592820">
    <property type="component" value="Unassembled WGS sequence"/>
</dbReference>
<name>A0A7W8L7U6_9BURK</name>
<protein>
    <submittedName>
        <fullName evidence="1">Uncharacterized protein</fullName>
    </submittedName>
</protein>
<evidence type="ECO:0000313" key="2">
    <source>
        <dbReference type="Proteomes" id="UP000592820"/>
    </source>
</evidence>